<accession>A0ABR0NHJ0</accession>
<gene>
    <name evidence="2" type="ORF">PVK06_035712</name>
</gene>
<name>A0ABR0NHJ0_GOSAR</name>
<evidence type="ECO:0000259" key="1">
    <source>
        <dbReference type="Pfam" id="PF13456"/>
    </source>
</evidence>
<evidence type="ECO:0000313" key="2">
    <source>
        <dbReference type="EMBL" id="KAK5794483.1"/>
    </source>
</evidence>
<comment type="caution">
    <text evidence="2">The sequence shown here is derived from an EMBL/GenBank/DDBJ whole genome shotgun (WGS) entry which is preliminary data.</text>
</comment>
<sequence>MDNLEAFEALQDSNSRSSCSALVKRIRQLLDIVRSWRLDHIPRDGNKEVDQMAKMAFRREEELQLFVENPFVLVYSRYKTLIENQLIH</sequence>
<dbReference type="InterPro" id="IPR036397">
    <property type="entry name" value="RNaseH_sf"/>
</dbReference>
<protein>
    <recommendedName>
        <fullName evidence="1">RNase H type-1 domain-containing protein</fullName>
    </recommendedName>
</protein>
<dbReference type="InterPro" id="IPR002156">
    <property type="entry name" value="RNaseH_domain"/>
</dbReference>
<dbReference type="Pfam" id="PF13456">
    <property type="entry name" value="RVT_3"/>
    <property type="match status" value="1"/>
</dbReference>
<proteinExistence type="predicted"/>
<reference evidence="2 3" key="1">
    <citation type="submission" date="2023-03" db="EMBL/GenBank/DDBJ databases">
        <title>WGS of Gossypium arboreum.</title>
        <authorList>
            <person name="Yu D."/>
        </authorList>
    </citation>
    <scope>NUCLEOTIDE SEQUENCE [LARGE SCALE GENOMIC DNA]</scope>
    <source>
        <tissue evidence="2">Leaf</tissue>
    </source>
</reference>
<dbReference type="Gene3D" id="3.30.420.10">
    <property type="entry name" value="Ribonuclease H-like superfamily/Ribonuclease H"/>
    <property type="match status" value="1"/>
</dbReference>
<feature type="domain" description="RNase H type-1" evidence="1">
    <location>
        <begin position="2"/>
        <end position="56"/>
    </location>
</feature>
<evidence type="ECO:0000313" key="3">
    <source>
        <dbReference type="Proteomes" id="UP001358586"/>
    </source>
</evidence>
<dbReference type="Proteomes" id="UP001358586">
    <property type="component" value="Chromosome 10"/>
</dbReference>
<organism evidence="2 3">
    <name type="scientific">Gossypium arboreum</name>
    <name type="common">Tree cotton</name>
    <name type="synonym">Gossypium nanking</name>
    <dbReference type="NCBI Taxonomy" id="29729"/>
    <lineage>
        <taxon>Eukaryota</taxon>
        <taxon>Viridiplantae</taxon>
        <taxon>Streptophyta</taxon>
        <taxon>Embryophyta</taxon>
        <taxon>Tracheophyta</taxon>
        <taxon>Spermatophyta</taxon>
        <taxon>Magnoliopsida</taxon>
        <taxon>eudicotyledons</taxon>
        <taxon>Gunneridae</taxon>
        <taxon>Pentapetalae</taxon>
        <taxon>rosids</taxon>
        <taxon>malvids</taxon>
        <taxon>Malvales</taxon>
        <taxon>Malvaceae</taxon>
        <taxon>Malvoideae</taxon>
        <taxon>Gossypium</taxon>
    </lineage>
</organism>
<dbReference type="EMBL" id="JARKNE010000010">
    <property type="protein sequence ID" value="KAK5794483.1"/>
    <property type="molecule type" value="Genomic_DNA"/>
</dbReference>
<keyword evidence="3" id="KW-1185">Reference proteome</keyword>